<dbReference type="EMBL" id="KR091910">
    <property type="protein sequence ID" value="AKS25436.1"/>
    <property type="molecule type" value="Genomic_DNA"/>
</dbReference>
<accession>A0A0K0WSA9</accession>
<protein>
    <submittedName>
        <fullName evidence="1">Clas93</fullName>
    </submittedName>
</protein>
<keyword evidence="2" id="KW-1185">Reference proteome</keyword>
<evidence type="ECO:0000313" key="1">
    <source>
        <dbReference type="EMBL" id="AKS25436.1"/>
    </source>
</evidence>
<organism evidence="1 2">
    <name type="scientific">Clostera anastomosis granulovirus B</name>
    <dbReference type="NCBI Taxonomy" id="1986290"/>
    <lineage>
        <taxon>Viruses</taxon>
        <taxon>Viruses incertae sedis</taxon>
        <taxon>Naldaviricetes</taxon>
        <taxon>Lefavirales</taxon>
        <taxon>Baculoviridae</taxon>
        <taxon>Betabaculovirus</taxon>
        <taxon>Betabaculovirus alterclanastomosis</taxon>
    </lineage>
</organism>
<name>A0A0K0WSA9_9BBAC</name>
<dbReference type="Proteomes" id="UP000232791">
    <property type="component" value="Segment"/>
</dbReference>
<reference evidence="1 2" key="1">
    <citation type="journal article" date="2015" name="PLoS ONE">
        <title>The Complete Genome of a New Betabaculovirus from Clostera anastomosis.</title>
        <authorList>
            <person name="Yin F."/>
            <person name="Zhu Z."/>
            <person name="Liu X."/>
            <person name="Hou D."/>
            <person name="Wang J."/>
            <person name="Zhang L."/>
            <person name="Wang M."/>
            <person name="Kou Z."/>
            <person name="Wang H."/>
            <person name="Deng F."/>
            <person name="Hu Z."/>
        </authorList>
    </citation>
    <scope>NUCLEOTIDE SEQUENCE [LARGE SCALE GENOMIC DNA]</scope>
    <source>
        <strain evidence="1 2">ClasGV-B</strain>
    </source>
</reference>
<proteinExistence type="predicted"/>
<dbReference type="OrthoDB" id="18500at10239"/>
<evidence type="ECO:0000313" key="2">
    <source>
        <dbReference type="Proteomes" id="UP000232791"/>
    </source>
</evidence>
<gene>
    <name evidence="1" type="ORF">clas93</name>
</gene>
<sequence length="219" mass="25608">MSYTEVMLDCLKSGVCPNLQCRGDNCAVDHRSFYGSMVTFDADNQPNNIVSVHDIVVVTSEGCWITYILECGTVQKSKINRHCVAYKNLHLCMQSERTQTPNNEFCRYIVCTECILNNNYVAFCMRVRPTKLTLFVDCFPRWRHFAPCFCCNSNTFCIRLMYTFNNVYPINTVNKKCYCVYCKHKQQPLSLFKQSLRAINKYKFCTTQQLFQQFAFPHQ</sequence>